<feature type="region of interest" description="Disordered" evidence="1">
    <location>
        <begin position="61"/>
        <end position="107"/>
    </location>
</feature>
<dbReference type="Proteomes" id="UP001165121">
    <property type="component" value="Unassembled WGS sequence"/>
</dbReference>
<sequence length="150" mass="16603">MDELKRGWSANSRNVTPGDQSTLITRRNLVLHNEKREKIEVLKETNIATSKEIKKIIKDQNTDRKGTKGHVSAIRIFGEDAGTNADAEKDTSSRAQDPAANTSRYNSSLVAACKRRASTKVQRVAQLLGQYLSTYEAKAQTSPSTIEIGR</sequence>
<evidence type="ECO:0000256" key="1">
    <source>
        <dbReference type="SAM" id="MobiDB-lite"/>
    </source>
</evidence>
<name>A0A9W6Y8M5_9STRA</name>
<feature type="compositionally biased region" description="Polar residues" evidence="1">
    <location>
        <begin position="9"/>
        <end position="20"/>
    </location>
</feature>
<dbReference type="AlphaFoldDB" id="A0A9W6Y8M5"/>
<dbReference type="EMBL" id="BSXT01003650">
    <property type="protein sequence ID" value="GMF55064.1"/>
    <property type="molecule type" value="Genomic_DNA"/>
</dbReference>
<organism evidence="2 3">
    <name type="scientific">Phytophthora fragariaefolia</name>
    <dbReference type="NCBI Taxonomy" id="1490495"/>
    <lineage>
        <taxon>Eukaryota</taxon>
        <taxon>Sar</taxon>
        <taxon>Stramenopiles</taxon>
        <taxon>Oomycota</taxon>
        <taxon>Peronosporomycetes</taxon>
        <taxon>Peronosporales</taxon>
        <taxon>Peronosporaceae</taxon>
        <taxon>Phytophthora</taxon>
    </lineage>
</organism>
<protein>
    <submittedName>
        <fullName evidence="2">Unnamed protein product</fullName>
    </submittedName>
</protein>
<proteinExistence type="predicted"/>
<keyword evidence="3" id="KW-1185">Reference proteome</keyword>
<evidence type="ECO:0000313" key="3">
    <source>
        <dbReference type="Proteomes" id="UP001165121"/>
    </source>
</evidence>
<evidence type="ECO:0000313" key="2">
    <source>
        <dbReference type="EMBL" id="GMF55064.1"/>
    </source>
</evidence>
<gene>
    <name evidence="2" type="ORF">Pfra01_002309300</name>
</gene>
<accession>A0A9W6Y8M5</accession>
<feature type="compositionally biased region" description="Polar residues" evidence="1">
    <location>
        <begin position="93"/>
        <end position="107"/>
    </location>
</feature>
<comment type="caution">
    <text evidence="2">The sequence shown here is derived from an EMBL/GenBank/DDBJ whole genome shotgun (WGS) entry which is preliminary data.</text>
</comment>
<reference evidence="2" key="1">
    <citation type="submission" date="2023-04" db="EMBL/GenBank/DDBJ databases">
        <title>Phytophthora fragariaefolia NBRC 109709.</title>
        <authorList>
            <person name="Ichikawa N."/>
            <person name="Sato H."/>
            <person name="Tonouchi N."/>
        </authorList>
    </citation>
    <scope>NUCLEOTIDE SEQUENCE</scope>
    <source>
        <strain evidence="2">NBRC 109709</strain>
    </source>
</reference>
<feature type="region of interest" description="Disordered" evidence="1">
    <location>
        <begin position="1"/>
        <end position="20"/>
    </location>
</feature>